<gene>
    <name evidence="4" type="ORF">MGM1_3150</name>
</gene>
<reference evidence="4 5" key="1">
    <citation type="journal article" date="2014" name="PLoS ONE">
        <title>An emerging Mycoplasma associated with trichomoniasis, vaginal infection and disease.</title>
        <authorList>
            <consortium name="Vaginal Microbiome Consortium"/>
            <person name="Fettweis J.M."/>
            <person name="Serrano M.G."/>
            <person name="Huang B."/>
            <person name="Brooks J.P."/>
            <person name="Glascock A.L."/>
            <person name="Sheth N.U."/>
            <person name="Strauss J.F.III."/>
            <person name="Jefferson K.K."/>
            <person name="Buck G.A."/>
        </authorList>
    </citation>
    <scope>NUCLEOTIDE SEQUENCE [LARGE SCALE GENOMIC DNA]</scope>
    <source>
        <strain evidence="4 5">VCU_M1</strain>
    </source>
</reference>
<feature type="domain" description="Trigger factor C-terminal" evidence="3">
    <location>
        <begin position="97"/>
        <end position="175"/>
    </location>
</feature>
<dbReference type="KEGG" id="mgj:MGM1_3150"/>
<proteinExistence type="predicted"/>
<dbReference type="SUPFAM" id="SSF109998">
    <property type="entry name" value="Triger factor/SurA peptide-binding domain-like"/>
    <property type="match status" value="1"/>
</dbReference>
<dbReference type="InterPro" id="IPR037041">
    <property type="entry name" value="Trigger_fac_C_sf"/>
</dbReference>
<evidence type="ECO:0000256" key="1">
    <source>
        <dbReference type="ARBA" id="ARBA00023110"/>
    </source>
</evidence>
<accession>A0A097SSX0</accession>
<sequence length="196" mass="23021">MNLKSTYKMIGKLNYAESVTVTELRADKNIIEQHRKRLTELMPNEKPEQIEKRVFDIVLRDNAFGLIMTNVAKSFEFNIDAADVERVSNQLKQVYKTLPDEQIKMIANHVIQRDLVFIELGKLWDIFVTDEEVKQGLNEYYKTTNEPIRDYLNNKEKFEGIRNLIYSEKIVKEILNRFPVKVDLKKPENTEAVKPA</sequence>
<keyword evidence="2" id="KW-0413">Isomerase</keyword>
<evidence type="ECO:0000259" key="3">
    <source>
        <dbReference type="Pfam" id="PF05698"/>
    </source>
</evidence>
<evidence type="ECO:0000313" key="5">
    <source>
        <dbReference type="Proteomes" id="UP000030066"/>
    </source>
</evidence>
<dbReference type="STRING" id="1318617.MGM1_3150"/>
<dbReference type="InterPro" id="IPR008880">
    <property type="entry name" value="Trigger_fac_C"/>
</dbReference>
<keyword evidence="5" id="KW-1185">Reference proteome</keyword>
<dbReference type="Pfam" id="PF05698">
    <property type="entry name" value="Trigger_C"/>
    <property type="match status" value="1"/>
</dbReference>
<evidence type="ECO:0000313" key="4">
    <source>
        <dbReference type="EMBL" id="AIV03688.1"/>
    </source>
</evidence>
<keyword evidence="1" id="KW-0697">Rotamase</keyword>
<organism evidence="4 5">
    <name type="scientific">Candidatus Malacoplasma girerdii</name>
    <dbReference type="NCBI Taxonomy" id="1318617"/>
    <lineage>
        <taxon>Bacteria</taxon>
        <taxon>Bacillati</taxon>
        <taxon>Mycoplasmatota</taxon>
        <taxon>Mycoplasmoidales</taxon>
        <taxon>Mycoplasmoidaceae</taxon>
        <taxon>Malacoplasma</taxon>
    </lineage>
</organism>
<dbReference type="InterPro" id="IPR027304">
    <property type="entry name" value="Trigger_fact/SurA_dom_sf"/>
</dbReference>
<dbReference type="GO" id="GO:0015031">
    <property type="term" value="P:protein transport"/>
    <property type="evidence" value="ECO:0007669"/>
    <property type="project" value="InterPro"/>
</dbReference>
<dbReference type="eggNOG" id="ENOG503466U">
    <property type="taxonomic scope" value="Bacteria"/>
</dbReference>
<evidence type="ECO:0000256" key="2">
    <source>
        <dbReference type="ARBA" id="ARBA00023235"/>
    </source>
</evidence>
<dbReference type="GO" id="GO:0006457">
    <property type="term" value="P:protein folding"/>
    <property type="evidence" value="ECO:0007669"/>
    <property type="project" value="InterPro"/>
</dbReference>
<dbReference type="Proteomes" id="UP000030066">
    <property type="component" value="Chromosome"/>
</dbReference>
<dbReference type="GO" id="GO:0003755">
    <property type="term" value="F:peptidyl-prolyl cis-trans isomerase activity"/>
    <property type="evidence" value="ECO:0007669"/>
    <property type="project" value="UniProtKB-KW"/>
</dbReference>
<dbReference type="Gene3D" id="1.10.3120.10">
    <property type="entry name" value="Trigger factor, C-terminal domain"/>
    <property type="match status" value="1"/>
</dbReference>
<dbReference type="AlphaFoldDB" id="A0A097SSX0"/>
<dbReference type="EMBL" id="CP007711">
    <property type="protein sequence ID" value="AIV03688.1"/>
    <property type="molecule type" value="Genomic_DNA"/>
</dbReference>
<protein>
    <recommendedName>
        <fullName evidence="3">Trigger factor C-terminal domain-containing protein</fullName>
    </recommendedName>
</protein>
<name>A0A097SSX0_9BACT</name>
<dbReference type="HOGENOM" id="CLU_110277_0_0_14"/>